<dbReference type="SUPFAM" id="SSF48371">
    <property type="entry name" value="ARM repeat"/>
    <property type="match status" value="1"/>
</dbReference>
<dbReference type="Pfam" id="PF24139">
    <property type="entry name" value="TPR_TNPO3_IPO13_4th"/>
    <property type="match status" value="1"/>
</dbReference>
<dbReference type="SMART" id="SM00913">
    <property type="entry name" value="IBN_N"/>
    <property type="match status" value="1"/>
</dbReference>
<evidence type="ECO:0000313" key="3">
    <source>
        <dbReference type="Proteomes" id="UP000629468"/>
    </source>
</evidence>
<dbReference type="InterPro" id="IPR001494">
    <property type="entry name" value="Importin-beta_N"/>
</dbReference>
<dbReference type="Pfam" id="PF03810">
    <property type="entry name" value="IBN_N"/>
    <property type="match status" value="1"/>
</dbReference>
<sequence length="928" mass="104182">MADVQPLLSALQVFNGAPDKTSLEGANNWLQDFQHSPEAWATCNVLLLSPDAPAPAKLFAAQTFRTKVTYDLHQVGSEHQLALRDTLLAALQTYHAGPRTIIVQLCLAVAGLALQLPAWENPVQSMIQAFGSNPATVPVLLQFLTILPEELNTNTRIPVIDEDYNERVPKLLTQNVRKVLETLSMYIKATGVTTAIQKEVFTCLKNWLIAGEIPPADLLNTPLFPFAFEALNSDELFDSAIDVLCELIHETQEVDDNIYVIRVLLPRVIDLQSRLETDKDDPEKIRGFARLFSEAGETYRILLVDDPDNWYPLVDAIGKCSAYHDLDIVPITFPFWMRLAQILGKRTTIPPYLIRGYEALMTVIIKHLHFPADTSTLTSQEVENFRSFRHVMGDTLKDCCLVLRTEKCLLAAYQMISAALLKGPSGVTWQEIEAPLFSMRSMGAEIKPDDQVAVPKILDLIPQLPSHPRVRYAALLIIARYTEWINFHPNYIQPQLQYISAGFDDSDAEVNAAAGQGLKFLCQDCKQHLAHFLPDLHTFLKTTGPKLIQDDRRQVYEAIGHVISAMPIEPATQSLRTFSLDLLASIHDTTSKTTPTKEEIDQASNALENLEVMLYIIRSFGDDLPEACQASCLEAWTVFENFLLKFGTDYELAERVTRVIRHGISLYGKAGLPVAPSLMERMSQGYDATGISCYIWIGGKITARFGDEKQNVRLQTALRGMYETAAKKSVTLLSLRQPKEMPDVVQDFVQLLLQLVDIVPEIFFDQNIFPSVFGASLAGLTVIHDDTVFATLDLFRTIVTHDCLRDEVTEPEYTKWATLIRGVVRNQGYQLTGYLLSGMIGDFPEDAIQNVVSIFRVITTMFPEEMLQWLSGVLGELPGVSAPNQAKSQFLMDLTDAVNARNYDKVKYSILTFNRVTRKVRDRRRLPV</sequence>
<dbReference type="EMBL" id="JABXXO010000001">
    <property type="protein sequence ID" value="KAF7784671.1"/>
    <property type="molecule type" value="Genomic_DNA"/>
</dbReference>
<dbReference type="Pfam" id="PF24140">
    <property type="entry name" value="TPR_TNPO3_IPO13_3rd"/>
    <property type="match status" value="1"/>
</dbReference>
<evidence type="ECO:0000259" key="1">
    <source>
        <dbReference type="PROSITE" id="PS50166"/>
    </source>
</evidence>
<dbReference type="Proteomes" id="UP000629468">
    <property type="component" value="Unassembled WGS sequence"/>
</dbReference>
<dbReference type="InterPro" id="IPR016024">
    <property type="entry name" value="ARM-type_fold"/>
</dbReference>
<dbReference type="InterPro" id="IPR057942">
    <property type="entry name" value="TPR_TNPO3_IPO13_3rd"/>
</dbReference>
<gene>
    <name evidence="2" type="ORF">Agabi119p4_836</name>
</gene>
<dbReference type="PANTHER" id="PTHR12363:SF53">
    <property type="entry name" value="MRNA TRANSPORT REGULATOR MTR10"/>
    <property type="match status" value="1"/>
</dbReference>
<dbReference type="GO" id="GO:0031267">
    <property type="term" value="F:small GTPase binding"/>
    <property type="evidence" value="ECO:0007669"/>
    <property type="project" value="InterPro"/>
</dbReference>
<feature type="domain" description="Importin N-terminal" evidence="1">
    <location>
        <begin position="26"/>
        <end position="93"/>
    </location>
</feature>
<dbReference type="Pfam" id="PF24138">
    <property type="entry name" value="TPR_TNPO3_IPO13_2nd"/>
    <property type="match status" value="1"/>
</dbReference>
<organism evidence="2 3">
    <name type="scientific">Agaricus bisporus var. burnettii</name>
    <dbReference type="NCBI Taxonomy" id="192524"/>
    <lineage>
        <taxon>Eukaryota</taxon>
        <taxon>Fungi</taxon>
        <taxon>Dikarya</taxon>
        <taxon>Basidiomycota</taxon>
        <taxon>Agaricomycotina</taxon>
        <taxon>Agaricomycetes</taxon>
        <taxon>Agaricomycetidae</taxon>
        <taxon>Agaricales</taxon>
        <taxon>Agaricineae</taxon>
        <taxon>Agaricaceae</taxon>
        <taxon>Agaricus</taxon>
    </lineage>
</organism>
<dbReference type="Gene3D" id="1.25.10.10">
    <property type="entry name" value="Leucine-rich Repeat Variant"/>
    <property type="match status" value="1"/>
</dbReference>
<dbReference type="InterPro" id="IPR051345">
    <property type="entry name" value="Importin_beta-like_NTR"/>
</dbReference>
<dbReference type="InterPro" id="IPR057941">
    <property type="entry name" value="TPR_TNPO3_IPO13_2nd"/>
</dbReference>
<dbReference type="AlphaFoldDB" id="A0A8H7FBJ6"/>
<protein>
    <recommendedName>
        <fullName evidence="1">Importin N-terminal domain-containing protein</fullName>
    </recommendedName>
</protein>
<dbReference type="Pfam" id="PF08389">
    <property type="entry name" value="Xpo1"/>
    <property type="match status" value="1"/>
</dbReference>
<name>A0A8H7FBJ6_AGABI</name>
<dbReference type="InterPro" id="IPR013598">
    <property type="entry name" value="Exportin-1/Importin-b-like"/>
</dbReference>
<comment type="caution">
    <text evidence="2">The sequence shown here is derived from an EMBL/GenBank/DDBJ whole genome shotgun (WGS) entry which is preliminary data.</text>
</comment>
<dbReference type="InterPro" id="IPR058537">
    <property type="entry name" value="TPR_TNPO3_IPO13_4th"/>
</dbReference>
<evidence type="ECO:0000313" key="2">
    <source>
        <dbReference type="EMBL" id="KAF7784671.1"/>
    </source>
</evidence>
<reference evidence="2 3" key="1">
    <citation type="journal article" name="Sci. Rep.">
        <title>Telomere-to-telomere assembled and centromere annotated genomes of the two main subspecies of the button mushroom Agaricus bisporus reveal especially polymorphic chromosome ends.</title>
        <authorList>
            <person name="Sonnenberg A.S.M."/>
            <person name="Sedaghat-Telgerd N."/>
            <person name="Lavrijssen B."/>
            <person name="Ohm R.A."/>
            <person name="Hendrickx P.M."/>
            <person name="Scholtmeijer K."/>
            <person name="Baars J.J.P."/>
            <person name="van Peer A."/>
        </authorList>
    </citation>
    <scope>NUCLEOTIDE SEQUENCE [LARGE SCALE GENOMIC DNA]</scope>
    <source>
        <strain evidence="2 3">H119_p4</strain>
    </source>
</reference>
<dbReference type="PROSITE" id="PS50166">
    <property type="entry name" value="IMPORTIN_B_NT"/>
    <property type="match status" value="1"/>
</dbReference>
<dbReference type="GO" id="GO:0006606">
    <property type="term" value="P:protein import into nucleus"/>
    <property type="evidence" value="ECO:0007669"/>
    <property type="project" value="TreeGrafter"/>
</dbReference>
<accession>A0A8H7FBJ6</accession>
<dbReference type="GO" id="GO:0005737">
    <property type="term" value="C:cytoplasm"/>
    <property type="evidence" value="ECO:0007669"/>
    <property type="project" value="TreeGrafter"/>
</dbReference>
<proteinExistence type="predicted"/>
<dbReference type="PANTHER" id="PTHR12363">
    <property type="entry name" value="TRANSPORTIN 3 AND IMPORTIN 13"/>
    <property type="match status" value="1"/>
</dbReference>
<dbReference type="InterPro" id="IPR011989">
    <property type="entry name" value="ARM-like"/>
</dbReference>